<dbReference type="GO" id="GO:0009279">
    <property type="term" value="C:cell outer membrane"/>
    <property type="evidence" value="ECO:0007669"/>
    <property type="project" value="UniProtKB-SubCell"/>
</dbReference>
<dbReference type="AlphaFoldDB" id="A0A916JM72"/>
<name>A0A916JM72_9FLAO</name>
<keyword evidence="7" id="KW-1185">Reference proteome</keyword>
<organism evidence="6 7">
    <name type="scientific">Parvicella tangerina</name>
    <dbReference type="NCBI Taxonomy" id="2829795"/>
    <lineage>
        <taxon>Bacteria</taxon>
        <taxon>Pseudomonadati</taxon>
        <taxon>Bacteroidota</taxon>
        <taxon>Flavobacteriia</taxon>
        <taxon>Flavobacteriales</taxon>
        <taxon>Parvicellaceae</taxon>
        <taxon>Parvicella</taxon>
    </lineage>
</organism>
<dbReference type="SUPFAM" id="SSF56935">
    <property type="entry name" value="Porins"/>
    <property type="match status" value="1"/>
</dbReference>
<evidence type="ECO:0008006" key="8">
    <source>
        <dbReference type="Google" id="ProtNLM"/>
    </source>
</evidence>
<dbReference type="InterPro" id="IPR041700">
    <property type="entry name" value="OMP_b-brl_3"/>
</dbReference>
<evidence type="ECO:0000256" key="1">
    <source>
        <dbReference type="ARBA" id="ARBA00004442"/>
    </source>
</evidence>
<dbReference type="Proteomes" id="UP000683507">
    <property type="component" value="Chromosome"/>
</dbReference>
<dbReference type="Pfam" id="PF13715">
    <property type="entry name" value="CarbopepD_reg_2"/>
    <property type="match status" value="1"/>
</dbReference>
<dbReference type="EMBL" id="OU015584">
    <property type="protein sequence ID" value="CAG5082428.1"/>
    <property type="molecule type" value="Genomic_DNA"/>
</dbReference>
<gene>
    <name evidence="6" type="ORF">CRYO30217_01913</name>
</gene>
<dbReference type="Pfam" id="PF14905">
    <property type="entry name" value="OMP_b-brl_3"/>
    <property type="match status" value="1"/>
</dbReference>
<dbReference type="InterPro" id="IPR037066">
    <property type="entry name" value="Plug_dom_sf"/>
</dbReference>
<evidence type="ECO:0000313" key="7">
    <source>
        <dbReference type="Proteomes" id="UP000683507"/>
    </source>
</evidence>
<dbReference type="Pfam" id="PF07715">
    <property type="entry name" value="Plug"/>
    <property type="match status" value="1"/>
</dbReference>
<feature type="domain" description="Outer membrane protein beta-barrel" evidence="5">
    <location>
        <begin position="386"/>
        <end position="768"/>
    </location>
</feature>
<evidence type="ECO:0000313" key="6">
    <source>
        <dbReference type="EMBL" id="CAG5082428.1"/>
    </source>
</evidence>
<evidence type="ECO:0000256" key="3">
    <source>
        <dbReference type="ARBA" id="ARBA00023237"/>
    </source>
</evidence>
<protein>
    <recommendedName>
        <fullName evidence="8">TonB-dependent receptor</fullName>
    </recommendedName>
</protein>
<comment type="subcellular location">
    <subcellularLocation>
        <location evidence="1">Cell outer membrane</location>
    </subcellularLocation>
</comment>
<keyword evidence="2" id="KW-0472">Membrane</keyword>
<dbReference type="Gene3D" id="2.170.130.10">
    <property type="entry name" value="TonB-dependent receptor, plug domain"/>
    <property type="match status" value="1"/>
</dbReference>
<dbReference type="InterPro" id="IPR036942">
    <property type="entry name" value="Beta-barrel_TonB_sf"/>
</dbReference>
<proteinExistence type="predicted"/>
<dbReference type="Gene3D" id="2.40.170.20">
    <property type="entry name" value="TonB-dependent receptor, beta-barrel domain"/>
    <property type="match status" value="1"/>
</dbReference>
<reference evidence="6" key="1">
    <citation type="submission" date="2021-04" db="EMBL/GenBank/DDBJ databases">
        <authorList>
            <person name="Rodrigo-Torres L."/>
            <person name="Arahal R. D."/>
            <person name="Lucena T."/>
        </authorList>
    </citation>
    <scope>NUCLEOTIDE SEQUENCE</scope>
    <source>
        <strain evidence="6">AS29M-1</strain>
    </source>
</reference>
<dbReference type="KEGG" id="ptan:CRYO30217_01913"/>
<dbReference type="InterPro" id="IPR012910">
    <property type="entry name" value="Plug_dom"/>
</dbReference>
<dbReference type="SUPFAM" id="SSF49464">
    <property type="entry name" value="Carboxypeptidase regulatory domain-like"/>
    <property type="match status" value="1"/>
</dbReference>
<dbReference type="PANTHER" id="PTHR40980">
    <property type="entry name" value="PLUG DOMAIN-CONTAINING PROTEIN"/>
    <property type="match status" value="1"/>
</dbReference>
<dbReference type="Gene3D" id="2.60.40.1120">
    <property type="entry name" value="Carboxypeptidase-like, regulatory domain"/>
    <property type="match status" value="1"/>
</dbReference>
<dbReference type="PANTHER" id="PTHR40980:SF4">
    <property type="entry name" value="TONB-DEPENDENT RECEPTOR-LIKE BETA-BARREL DOMAIN-CONTAINING PROTEIN"/>
    <property type="match status" value="1"/>
</dbReference>
<evidence type="ECO:0000259" key="5">
    <source>
        <dbReference type="Pfam" id="PF14905"/>
    </source>
</evidence>
<sequence length="804" mass="90773">MLKLMRIFFVLIGVLVGVQLIAQKGQLSGRVMDKQSDEAMLYVTVSLHNLTDTSLVTGGITDMEGKFKITDVPVGDKYLFKCSFIGYGTQYIAVDFTNKKSIDLGDVVMAPGTNELDGVDVTVDRPTVTYEIDKKVVNVENMNTVASQTAVEVLANIPSISVDMDGNISLRGSAGFTLLIDGRPSALPPSDALQMIQASNIKDIEIITNPSAKYDAEGTSGIINVILKKNKLEGVSTLINVSGGNSGYTSEYWNYNGDFLTSINKGKFKFNIGGQFVNRNRFRDIEQERITTIGSDESKIESSGLHRFFGKNFGGNAAMEYAPNDNNVLSVGLDVRQRQWNAAAKYDFDEYSNDTLVSAYRNDERTLRNFFVVSGSLGYQHLFQENKDHYLSLTSTYNLYDGEEDAQTEFYTTEGVYQGGNRNTEVGPSNAIRVSLDYQYPFKNKMKLQVGARGDFGFSGDDQDSYAYSFAEEEYVRLDSFSTDVAYAQNVYAGYTILNGKIKEKLGYQVGLRAEYTDRFIELTNSTQNTSIQRLDWFPSAHFSYELDEKNQFKASASRRINRPRSWHLEPFIAWEDPYTVRQGNPNLLPEYIQSYELGYIRELEKGSFSTELYFRNTNNIRERIQEVYDTNVIIKRPVNAGVSQALGAELAFNKKLFKWWSLDVGANLFYYKITGQIPGSSLDQESFSYRARLANSFILPNDWKVQLITLHESDVVSVQGVDKGFTSVDLAIKKDFLERKVSATLQFQNMLATQRRETWVDTETLYSYRLATPKYPVITLAVSVRLNNFNNQDKIRTEQGSEF</sequence>
<dbReference type="InterPro" id="IPR008969">
    <property type="entry name" value="CarboxyPept-like_regulatory"/>
</dbReference>
<keyword evidence="3" id="KW-0998">Cell outer membrane</keyword>
<feature type="domain" description="TonB-dependent receptor plug" evidence="4">
    <location>
        <begin position="135"/>
        <end position="222"/>
    </location>
</feature>
<accession>A0A916JM72</accession>
<evidence type="ECO:0000256" key="2">
    <source>
        <dbReference type="ARBA" id="ARBA00023136"/>
    </source>
</evidence>
<evidence type="ECO:0000259" key="4">
    <source>
        <dbReference type="Pfam" id="PF07715"/>
    </source>
</evidence>